<evidence type="ECO:0000259" key="1">
    <source>
        <dbReference type="Pfam" id="PF01571"/>
    </source>
</evidence>
<dbReference type="Pfam" id="PF01571">
    <property type="entry name" value="GCV_T"/>
    <property type="match status" value="1"/>
</dbReference>
<dbReference type="Proteomes" id="UP000520513">
    <property type="component" value="Unassembled WGS sequence"/>
</dbReference>
<dbReference type="Proteomes" id="UP000534677">
    <property type="component" value="Unassembled WGS sequence"/>
</dbReference>
<comment type="caution">
    <text evidence="3">The sequence shown here is derived from an EMBL/GenBank/DDBJ whole genome shotgun (WGS) entry which is preliminary data.</text>
</comment>
<dbReference type="SUPFAM" id="SSF103025">
    <property type="entry name" value="Folate-binding domain"/>
    <property type="match status" value="1"/>
</dbReference>
<evidence type="ECO:0000313" key="2">
    <source>
        <dbReference type="EMBL" id="MBC2382040.1"/>
    </source>
</evidence>
<evidence type="ECO:0000313" key="3">
    <source>
        <dbReference type="EMBL" id="MBC2408422.1"/>
    </source>
</evidence>
<organism evidence="3 4">
    <name type="scientific">Pseudomonas cremoris</name>
    <dbReference type="NCBI Taxonomy" id="2724178"/>
    <lineage>
        <taxon>Bacteria</taxon>
        <taxon>Pseudomonadati</taxon>
        <taxon>Pseudomonadota</taxon>
        <taxon>Gammaproteobacteria</taxon>
        <taxon>Pseudomonadales</taxon>
        <taxon>Pseudomonadaceae</taxon>
        <taxon>Pseudomonas</taxon>
    </lineage>
</organism>
<proteinExistence type="predicted"/>
<accession>A0A7X1APV7</accession>
<feature type="domain" description="GCVT N-terminal" evidence="1">
    <location>
        <begin position="82"/>
        <end position="214"/>
    </location>
</feature>
<dbReference type="AlphaFoldDB" id="A0A7X1APV7"/>
<evidence type="ECO:0000313" key="5">
    <source>
        <dbReference type="Proteomes" id="UP000534677"/>
    </source>
</evidence>
<keyword evidence="5" id="KW-1185">Reference proteome</keyword>
<reference evidence="4 5" key="1">
    <citation type="submission" date="2020-04" db="EMBL/GenBank/DDBJ databases">
        <title>Pseudomonas crami sp. nov., a novel proteolytic bacterial species isolated from cream.</title>
        <authorList>
            <person name="Hofmann K."/>
            <person name="Woller A."/>
            <person name="Huptas C."/>
            <person name="Wenning M."/>
            <person name="Scherer S."/>
            <person name="Doll E.V."/>
        </authorList>
    </citation>
    <scope>NUCLEOTIDE SEQUENCE [LARGE SCALE GENOMIC DNA]</scope>
    <source>
        <strain evidence="2 5">WS 5096</strain>
        <strain evidence="3 4">WS 5106</strain>
    </source>
</reference>
<sequence>MNNLERSPLHSLHAGAAMVSSGGKLFVEAYDSDARECGLVDLANLHRVGFRGTQAADYLAGHGFSLPSQPNTAVRQSGGEWIARLSMNEYFLLGALNDGGERLAQLEAGWALSQQTNYCLPRQDSHTCLALFGPRISEIMAKLCGVDLSALAFAPGSVAQTSVARVNGIIVNTGTNDTPCFHLLFDRASAHYLWHVLIDAMQEFDGAPAGIKALPVSPR</sequence>
<protein>
    <submittedName>
        <fullName evidence="3">Sarcosine oxidase</fullName>
    </submittedName>
</protein>
<dbReference type="InterPro" id="IPR027266">
    <property type="entry name" value="TrmE/GcvT-like"/>
</dbReference>
<evidence type="ECO:0000313" key="4">
    <source>
        <dbReference type="Proteomes" id="UP000520513"/>
    </source>
</evidence>
<dbReference type="EMBL" id="JAAXCZ010000006">
    <property type="protein sequence ID" value="MBC2382040.1"/>
    <property type="molecule type" value="Genomic_DNA"/>
</dbReference>
<dbReference type="InterPro" id="IPR006222">
    <property type="entry name" value="GCVT_N"/>
</dbReference>
<gene>
    <name evidence="2" type="ORF">HF209_13875</name>
    <name evidence="3" type="ORF">HF257_20600</name>
</gene>
<dbReference type="Gene3D" id="3.30.1360.120">
    <property type="entry name" value="Probable tRNA modification gtpase trme, domain 1"/>
    <property type="match status" value="1"/>
</dbReference>
<name>A0A7X1APV7_9PSED</name>
<dbReference type="EMBL" id="JAAXCY010000008">
    <property type="protein sequence ID" value="MBC2408422.1"/>
    <property type="molecule type" value="Genomic_DNA"/>
</dbReference>